<dbReference type="Pfam" id="PF12802">
    <property type="entry name" value="MarR_2"/>
    <property type="match status" value="1"/>
</dbReference>
<dbReference type="Proteomes" id="UP001589833">
    <property type="component" value="Unassembled WGS sequence"/>
</dbReference>
<dbReference type="RefSeq" id="WP_273839501.1">
    <property type="nucleotide sequence ID" value="NZ_JAQQWT010000001.1"/>
</dbReference>
<dbReference type="InterPro" id="IPR036388">
    <property type="entry name" value="WH-like_DNA-bd_sf"/>
</dbReference>
<dbReference type="PANTHER" id="PTHR42756:SF1">
    <property type="entry name" value="TRANSCRIPTIONAL REPRESSOR OF EMRAB OPERON"/>
    <property type="match status" value="1"/>
</dbReference>
<dbReference type="Gene3D" id="1.10.10.10">
    <property type="entry name" value="Winged helix-like DNA-binding domain superfamily/Winged helix DNA-binding domain"/>
    <property type="match status" value="1"/>
</dbReference>
<evidence type="ECO:0000256" key="2">
    <source>
        <dbReference type="ARBA" id="ARBA00023125"/>
    </source>
</evidence>
<reference evidence="5 6" key="1">
    <citation type="submission" date="2024-09" db="EMBL/GenBank/DDBJ databases">
        <authorList>
            <person name="Sun Q."/>
            <person name="Mori K."/>
        </authorList>
    </citation>
    <scope>NUCLEOTIDE SEQUENCE [LARGE SCALE GENOMIC DNA]</scope>
    <source>
        <strain evidence="5 6">NCAIM B.02301</strain>
    </source>
</reference>
<dbReference type="InterPro" id="IPR011991">
    <property type="entry name" value="ArsR-like_HTH"/>
</dbReference>
<evidence type="ECO:0000259" key="4">
    <source>
        <dbReference type="PROSITE" id="PS50995"/>
    </source>
</evidence>
<dbReference type="PANTHER" id="PTHR42756">
    <property type="entry name" value="TRANSCRIPTIONAL REGULATOR, MARR"/>
    <property type="match status" value="1"/>
</dbReference>
<dbReference type="EMBL" id="JBHLTR010000006">
    <property type="protein sequence ID" value="MFC0558862.1"/>
    <property type="molecule type" value="Genomic_DNA"/>
</dbReference>
<comment type="caution">
    <text evidence="5">The sequence shown here is derived from an EMBL/GenBank/DDBJ whole genome shotgun (WGS) entry which is preliminary data.</text>
</comment>
<dbReference type="PROSITE" id="PS50995">
    <property type="entry name" value="HTH_MARR_2"/>
    <property type="match status" value="1"/>
</dbReference>
<proteinExistence type="predicted"/>
<evidence type="ECO:0000313" key="5">
    <source>
        <dbReference type="EMBL" id="MFC0558862.1"/>
    </source>
</evidence>
<keyword evidence="2" id="KW-0238">DNA-binding</keyword>
<organism evidence="5 6">
    <name type="scientific">Halalkalibacter alkalisediminis</name>
    <dbReference type="NCBI Taxonomy" id="935616"/>
    <lineage>
        <taxon>Bacteria</taxon>
        <taxon>Bacillati</taxon>
        <taxon>Bacillota</taxon>
        <taxon>Bacilli</taxon>
        <taxon>Bacillales</taxon>
        <taxon>Bacillaceae</taxon>
        <taxon>Halalkalibacter</taxon>
    </lineage>
</organism>
<sequence>MIHIVEDLKLFHTLHQLSRLLTKYANKALQPLDLYSAQWAVIYALKNKGTLTQTELCEYLAVEAPPLTRNIQRLVKKGYVRQVTGHDKRMKIVELTAKAHQEYPKWEHAILETKKMVVSHFPKSSEEQLDKLLSEWLGTITSTKHVESD</sequence>
<gene>
    <name evidence="5" type="ORF">ACFFH4_07330</name>
</gene>
<feature type="domain" description="HTH marR-type" evidence="4">
    <location>
        <begin position="7"/>
        <end position="138"/>
    </location>
</feature>
<keyword evidence="3" id="KW-0804">Transcription</keyword>
<name>A0ABV6NF20_9BACI</name>
<evidence type="ECO:0000256" key="1">
    <source>
        <dbReference type="ARBA" id="ARBA00023015"/>
    </source>
</evidence>
<evidence type="ECO:0000256" key="3">
    <source>
        <dbReference type="ARBA" id="ARBA00023163"/>
    </source>
</evidence>
<protein>
    <submittedName>
        <fullName evidence="5">MarR family winged helix-turn-helix transcriptional regulator</fullName>
    </submittedName>
</protein>
<evidence type="ECO:0000313" key="6">
    <source>
        <dbReference type="Proteomes" id="UP001589833"/>
    </source>
</evidence>
<dbReference type="SUPFAM" id="SSF46785">
    <property type="entry name" value="Winged helix' DNA-binding domain"/>
    <property type="match status" value="1"/>
</dbReference>
<accession>A0ABV6NF20</accession>
<dbReference type="SMART" id="SM00347">
    <property type="entry name" value="HTH_MARR"/>
    <property type="match status" value="1"/>
</dbReference>
<dbReference type="InterPro" id="IPR000835">
    <property type="entry name" value="HTH_MarR-typ"/>
</dbReference>
<keyword evidence="1" id="KW-0805">Transcription regulation</keyword>
<dbReference type="CDD" id="cd00090">
    <property type="entry name" value="HTH_ARSR"/>
    <property type="match status" value="1"/>
</dbReference>
<dbReference type="InterPro" id="IPR036390">
    <property type="entry name" value="WH_DNA-bd_sf"/>
</dbReference>
<keyword evidence="6" id="KW-1185">Reference proteome</keyword>